<reference evidence="9 10" key="1">
    <citation type="journal article" date="2016" name="Nat. Commun.">
        <title>Thousands of microbial genomes shed light on interconnected biogeochemical processes in an aquifer system.</title>
        <authorList>
            <person name="Anantharaman K."/>
            <person name="Brown C.T."/>
            <person name="Hug L.A."/>
            <person name="Sharon I."/>
            <person name="Castelle C.J."/>
            <person name="Probst A.J."/>
            <person name="Thomas B.C."/>
            <person name="Singh A."/>
            <person name="Wilkins M.J."/>
            <person name="Karaoz U."/>
            <person name="Brodie E.L."/>
            <person name="Williams K.H."/>
            <person name="Hubbard S.S."/>
            <person name="Banfield J.F."/>
        </authorList>
    </citation>
    <scope>NUCLEOTIDE SEQUENCE [LARGE SCALE GENOMIC DNA]</scope>
</reference>
<dbReference type="PANTHER" id="PTHR22950">
    <property type="entry name" value="AMINO ACID TRANSPORTER"/>
    <property type="match status" value="1"/>
</dbReference>
<name>A0A1F7UHX4_9BACT</name>
<keyword evidence="7 8" id="KW-0472">Membrane</keyword>
<dbReference type="GO" id="GO:0005886">
    <property type="term" value="C:plasma membrane"/>
    <property type="evidence" value="ECO:0007669"/>
    <property type="project" value="UniProtKB-SubCell"/>
</dbReference>
<evidence type="ECO:0000256" key="3">
    <source>
        <dbReference type="ARBA" id="ARBA00022475"/>
    </source>
</evidence>
<feature type="transmembrane region" description="Helical" evidence="8">
    <location>
        <begin position="181"/>
        <end position="199"/>
    </location>
</feature>
<feature type="transmembrane region" description="Helical" evidence="8">
    <location>
        <begin position="351"/>
        <end position="374"/>
    </location>
</feature>
<evidence type="ECO:0008006" key="11">
    <source>
        <dbReference type="Google" id="ProtNLM"/>
    </source>
</evidence>
<dbReference type="Gene3D" id="1.20.1740.10">
    <property type="entry name" value="Amino acid/polyamine transporter I"/>
    <property type="match status" value="1"/>
</dbReference>
<feature type="transmembrane region" description="Helical" evidence="8">
    <location>
        <begin position="310"/>
        <end position="330"/>
    </location>
</feature>
<dbReference type="InterPro" id="IPR018227">
    <property type="entry name" value="Amino_acid_transport_2"/>
</dbReference>
<evidence type="ECO:0000256" key="2">
    <source>
        <dbReference type="ARBA" id="ARBA00022448"/>
    </source>
</evidence>
<evidence type="ECO:0000313" key="9">
    <source>
        <dbReference type="EMBL" id="OGL77885.1"/>
    </source>
</evidence>
<evidence type="ECO:0000256" key="5">
    <source>
        <dbReference type="ARBA" id="ARBA00022692"/>
    </source>
</evidence>
<keyword evidence="2" id="KW-0813">Transport</keyword>
<dbReference type="STRING" id="1802397.A3J43_02895"/>
<evidence type="ECO:0000256" key="7">
    <source>
        <dbReference type="ARBA" id="ARBA00023136"/>
    </source>
</evidence>
<feature type="transmembrane region" description="Helical" evidence="8">
    <location>
        <begin position="81"/>
        <end position="104"/>
    </location>
</feature>
<evidence type="ECO:0000256" key="6">
    <source>
        <dbReference type="ARBA" id="ARBA00022989"/>
    </source>
</evidence>
<keyword evidence="3" id="KW-1003">Cell membrane</keyword>
<comment type="caution">
    <text evidence="9">The sequence shown here is derived from an EMBL/GenBank/DDBJ whole genome shotgun (WGS) entry which is preliminary data.</text>
</comment>
<dbReference type="AlphaFoldDB" id="A0A1F7UHX4"/>
<dbReference type="GO" id="GO:0015179">
    <property type="term" value="F:L-amino acid transmembrane transporter activity"/>
    <property type="evidence" value="ECO:0007669"/>
    <property type="project" value="TreeGrafter"/>
</dbReference>
<evidence type="ECO:0000256" key="1">
    <source>
        <dbReference type="ARBA" id="ARBA00004429"/>
    </source>
</evidence>
<dbReference type="Proteomes" id="UP000176604">
    <property type="component" value="Unassembled WGS sequence"/>
</dbReference>
<comment type="subcellular location">
    <subcellularLocation>
        <location evidence="1">Cell inner membrane</location>
        <topology evidence="1">Multi-pass membrane protein</topology>
    </subcellularLocation>
</comment>
<evidence type="ECO:0000313" key="10">
    <source>
        <dbReference type="Proteomes" id="UP000176604"/>
    </source>
</evidence>
<feature type="transmembrane region" description="Helical" evidence="8">
    <location>
        <begin position="284"/>
        <end position="304"/>
    </location>
</feature>
<feature type="transmembrane region" description="Helical" evidence="8">
    <location>
        <begin position="110"/>
        <end position="131"/>
    </location>
</feature>
<feature type="transmembrane region" description="Helical" evidence="8">
    <location>
        <begin position="211"/>
        <end position="233"/>
    </location>
</feature>
<feature type="transmembrane region" description="Helical" evidence="8">
    <location>
        <begin position="32"/>
        <end position="60"/>
    </location>
</feature>
<gene>
    <name evidence="9" type="ORF">A3J43_02895</name>
</gene>
<organism evidence="9 10">
    <name type="scientific">Candidatus Uhrbacteria bacterium RIFCSPHIGHO2_12_FULL_54_23</name>
    <dbReference type="NCBI Taxonomy" id="1802397"/>
    <lineage>
        <taxon>Bacteria</taxon>
        <taxon>Candidatus Uhriibacteriota</taxon>
    </lineage>
</organism>
<sequence>MRFWLSVATLVGTIVGVGMFGLPAVINEAGWGPLLAVALIGVAVVMLTHVAYAHVVLLSLKRRRLPGYAREWLGKRAERCAFFSQMVGLIGSALAYLLVGGVFFAQLVRIFTPFADWMGIGVFFLAGALLVWRGTKSIAETELVMVVIMLGAIVLLGAIAAPQWEWRNLVAVAGSGGPWRAYGVLLFSLWGMSVVPEAAELIPRRQIGRMVSVSVLLSLLASALFVGVAMGVANDQVSQDGLSSLVASFGVSAQLFGFAFGVLATFTSYLTLTRTTVDMLQLDLNMSFLPSFALALFVPLMLLAAGVHDFVTVIAVTGAVSLGFEGALALMMEKRAVAAHPRGKIVHIPPLVRTATVTLLIAGIAIELLATFGAV</sequence>
<keyword evidence="4" id="KW-0997">Cell inner membrane</keyword>
<feature type="transmembrane region" description="Helical" evidence="8">
    <location>
        <begin position="7"/>
        <end position="26"/>
    </location>
</feature>
<protein>
    <recommendedName>
        <fullName evidence="11">Amino acid transporter transmembrane domain-containing protein</fullName>
    </recommendedName>
</protein>
<keyword evidence="6 8" id="KW-1133">Transmembrane helix</keyword>
<accession>A0A1F7UHX4</accession>
<dbReference type="Pfam" id="PF03222">
    <property type="entry name" value="Trp_Tyr_perm"/>
    <property type="match status" value="1"/>
</dbReference>
<keyword evidence="5 8" id="KW-0812">Transmembrane</keyword>
<evidence type="ECO:0000256" key="4">
    <source>
        <dbReference type="ARBA" id="ARBA00022519"/>
    </source>
</evidence>
<evidence type="ECO:0000256" key="8">
    <source>
        <dbReference type="SAM" id="Phobius"/>
    </source>
</evidence>
<proteinExistence type="predicted"/>
<feature type="transmembrane region" description="Helical" evidence="8">
    <location>
        <begin position="245"/>
        <end position="272"/>
    </location>
</feature>
<dbReference type="EMBL" id="MGEF01000049">
    <property type="protein sequence ID" value="OGL77885.1"/>
    <property type="molecule type" value="Genomic_DNA"/>
</dbReference>
<feature type="transmembrane region" description="Helical" evidence="8">
    <location>
        <begin position="143"/>
        <end position="161"/>
    </location>
</feature>